<protein>
    <recommendedName>
        <fullName evidence="5">Alanine racemase</fullName>
        <ecNumber evidence="5">5.1.1.1</ecNumber>
    </recommendedName>
</protein>
<dbReference type="FunFam" id="3.20.20.10:FF:000002">
    <property type="entry name" value="Alanine racemase"/>
    <property type="match status" value="1"/>
</dbReference>
<organism evidence="9 10">
    <name type="scientific">Pyrinomonas methylaliphatogenes</name>
    <dbReference type="NCBI Taxonomy" id="454194"/>
    <lineage>
        <taxon>Bacteria</taxon>
        <taxon>Pseudomonadati</taxon>
        <taxon>Acidobacteriota</taxon>
        <taxon>Blastocatellia</taxon>
        <taxon>Blastocatellales</taxon>
        <taxon>Pyrinomonadaceae</taxon>
        <taxon>Pyrinomonas</taxon>
    </lineage>
</organism>
<feature type="binding site" evidence="5 7">
    <location>
        <position position="150"/>
    </location>
    <ligand>
        <name>substrate</name>
    </ligand>
</feature>
<dbReference type="InterPro" id="IPR001608">
    <property type="entry name" value="Ala_racemase_N"/>
</dbReference>
<reference evidence="9 10" key="2">
    <citation type="submission" date="2015-01" db="EMBL/GenBank/DDBJ databases">
        <title>Complete genome sequence of Pyrinomonas methylaliphatogenes type strain K22T.</title>
        <authorList>
            <person name="Lee K.C.Y."/>
            <person name="Power J.F."/>
            <person name="Dunfield P.F."/>
            <person name="Morgan X.C."/>
            <person name="Huttenhower C."/>
            <person name="Stott M.B."/>
        </authorList>
    </citation>
    <scope>NUCLEOTIDE SEQUENCE [LARGE SCALE GENOMIC DNA]</scope>
    <source>
        <strain evidence="9 10">K22</strain>
    </source>
</reference>
<name>A0A0B6WXD0_9BACT</name>
<keyword evidence="10" id="KW-1185">Reference proteome</keyword>
<comment type="function">
    <text evidence="5">Catalyzes the interconversion of L-alanine and D-alanine. May also act on other amino acids.</text>
</comment>
<dbReference type="PANTHER" id="PTHR30511:SF0">
    <property type="entry name" value="ALANINE RACEMASE, CATABOLIC-RELATED"/>
    <property type="match status" value="1"/>
</dbReference>
<proteinExistence type="inferred from homology"/>
<dbReference type="SUPFAM" id="SSF50621">
    <property type="entry name" value="Alanine racemase C-terminal domain-like"/>
    <property type="match status" value="1"/>
</dbReference>
<comment type="similarity">
    <text evidence="5">Belongs to the alanine racemase family.</text>
</comment>
<dbReference type="EC" id="5.1.1.1" evidence="5"/>
<dbReference type="STRING" id="454194.PYK22_00940"/>
<dbReference type="AlphaFoldDB" id="A0A0B6WXD0"/>
<dbReference type="EMBL" id="CBXV010000004">
    <property type="protein sequence ID" value="CDM64944.1"/>
    <property type="molecule type" value="Genomic_DNA"/>
</dbReference>
<sequence>MLWVALASMTQNPIEASSRPTWAEIDLDALAFNLRSIREKIGPRVKVLAAVKADAYGHGAVLCARRLQREGVDWFGVAIVEEALELRRAGISLPILCFDGFWPGQEGACLQKCITPVIHRLDAAEALNIAARARGAIFPVHVKIDTGMGRLGVRYDEVSEFAASFRRFESLRIEGLMTHFAAADEPDRDEFTRQQIARFRQAAEIFRAHGHQIALEHLANSAATFAYPEAHADMVRPGGALYGLWRDALHPKTKPADLRPVMSFRTRVMLLKRIRRGETLGYGCTFEAPGEMLIAVLPVGYHDGYLRALSNRGRVVVRGKFAPVVGRISMDLTLIDVSAVDGVQVGDMVTLWGSDGEMAIPVEDVAQIAGTLSYEVTCGVSGRVPRIERSAETP</sequence>
<dbReference type="InterPro" id="IPR029066">
    <property type="entry name" value="PLP-binding_barrel"/>
</dbReference>
<comment type="pathway">
    <text evidence="5">Amino-acid biosynthesis; D-alanine biosynthesis; D-alanine from L-alanine: step 1/1.</text>
</comment>
<evidence type="ECO:0000256" key="2">
    <source>
        <dbReference type="ARBA" id="ARBA00001933"/>
    </source>
</evidence>
<dbReference type="SMART" id="SM01005">
    <property type="entry name" value="Ala_racemase_C"/>
    <property type="match status" value="1"/>
</dbReference>
<keyword evidence="3 5" id="KW-0663">Pyridoxal phosphate</keyword>
<dbReference type="Pfam" id="PF00842">
    <property type="entry name" value="Ala_racemase_C"/>
    <property type="match status" value="1"/>
</dbReference>
<evidence type="ECO:0000256" key="4">
    <source>
        <dbReference type="ARBA" id="ARBA00023235"/>
    </source>
</evidence>
<dbReference type="PRINTS" id="PR00992">
    <property type="entry name" value="ALARACEMASE"/>
</dbReference>
<dbReference type="Gene3D" id="2.40.37.10">
    <property type="entry name" value="Lyase, Ornithine Decarboxylase, Chain A, domain 1"/>
    <property type="match status" value="1"/>
</dbReference>
<dbReference type="NCBIfam" id="TIGR00492">
    <property type="entry name" value="alr"/>
    <property type="match status" value="1"/>
</dbReference>
<evidence type="ECO:0000259" key="8">
    <source>
        <dbReference type="SMART" id="SM01005"/>
    </source>
</evidence>
<feature type="active site" description="Proton acceptor; specific for D-alanine" evidence="5">
    <location>
        <position position="52"/>
    </location>
</feature>
<feature type="active site" description="Proton acceptor; specific for L-alanine" evidence="5">
    <location>
        <position position="282"/>
    </location>
</feature>
<dbReference type="Proteomes" id="UP000031518">
    <property type="component" value="Unassembled WGS sequence"/>
</dbReference>
<feature type="binding site" evidence="5 7">
    <location>
        <position position="330"/>
    </location>
    <ligand>
        <name>substrate</name>
    </ligand>
</feature>
<dbReference type="PROSITE" id="PS00395">
    <property type="entry name" value="ALANINE_RACEMASE"/>
    <property type="match status" value="1"/>
</dbReference>
<keyword evidence="4 5" id="KW-0413">Isomerase</keyword>
<dbReference type="Gene3D" id="3.20.20.10">
    <property type="entry name" value="Alanine racemase"/>
    <property type="match status" value="1"/>
</dbReference>
<feature type="modified residue" description="N6-(pyridoxal phosphate)lysine" evidence="5 6">
    <location>
        <position position="52"/>
    </location>
</feature>
<comment type="catalytic activity">
    <reaction evidence="1 5">
        <text>L-alanine = D-alanine</text>
        <dbReference type="Rhea" id="RHEA:20249"/>
        <dbReference type="ChEBI" id="CHEBI:57416"/>
        <dbReference type="ChEBI" id="CHEBI:57972"/>
        <dbReference type="EC" id="5.1.1.1"/>
    </reaction>
</comment>
<feature type="domain" description="Alanine racemase C-terminal" evidence="8">
    <location>
        <begin position="261"/>
        <end position="389"/>
    </location>
</feature>
<evidence type="ECO:0000256" key="6">
    <source>
        <dbReference type="PIRSR" id="PIRSR600821-50"/>
    </source>
</evidence>
<gene>
    <name evidence="9" type="ORF">PYK22_00940</name>
</gene>
<reference evidence="9 10" key="1">
    <citation type="submission" date="2013-12" db="EMBL/GenBank/DDBJ databases">
        <authorList>
            <person name="Stott M."/>
        </authorList>
    </citation>
    <scope>NUCLEOTIDE SEQUENCE [LARGE SCALE GENOMIC DNA]</scope>
    <source>
        <strain evidence="9 10">K22</strain>
    </source>
</reference>
<dbReference type="GO" id="GO:0030632">
    <property type="term" value="P:D-alanine biosynthetic process"/>
    <property type="evidence" value="ECO:0007669"/>
    <property type="project" value="UniProtKB-UniRule"/>
</dbReference>
<evidence type="ECO:0000313" key="10">
    <source>
        <dbReference type="Proteomes" id="UP000031518"/>
    </source>
</evidence>
<evidence type="ECO:0000256" key="3">
    <source>
        <dbReference type="ARBA" id="ARBA00022898"/>
    </source>
</evidence>
<evidence type="ECO:0000313" key="9">
    <source>
        <dbReference type="EMBL" id="CDM64944.1"/>
    </source>
</evidence>
<dbReference type="InterPro" id="IPR020622">
    <property type="entry name" value="Ala_racemase_pyridoxalP-BS"/>
</dbReference>
<dbReference type="GO" id="GO:0008784">
    <property type="term" value="F:alanine racemase activity"/>
    <property type="evidence" value="ECO:0007669"/>
    <property type="project" value="UniProtKB-UniRule"/>
</dbReference>
<dbReference type="InterPro" id="IPR011079">
    <property type="entry name" value="Ala_racemase_C"/>
</dbReference>
<dbReference type="InterPro" id="IPR009006">
    <property type="entry name" value="Ala_racemase/Decarboxylase_C"/>
</dbReference>
<dbReference type="SUPFAM" id="SSF51419">
    <property type="entry name" value="PLP-binding barrel"/>
    <property type="match status" value="1"/>
</dbReference>
<evidence type="ECO:0000256" key="5">
    <source>
        <dbReference type="HAMAP-Rule" id="MF_01201"/>
    </source>
</evidence>
<dbReference type="GO" id="GO:0030170">
    <property type="term" value="F:pyridoxal phosphate binding"/>
    <property type="evidence" value="ECO:0007669"/>
    <property type="project" value="UniProtKB-UniRule"/>
</dbReference>
<accession>A0A0B6WXD0</accession>
<comment type="cofactor">
    <cofactor evidence="2 5 6">
        <name>pyridoxal 5'-phosphate</name>
        <dbReference type="ChEBI" id="CHEBI:597326"/>
    </cofactor>
</comment>
<dbReference type="HAMAP" id="MF_01201">
    <property type="entry name" value="Ala_racemase"/>
    <property type="match status" value="1"/>
</dbReference>
<dbReference type="GO" id="GO:0005829">
    <property type="term" value="C:cytosol"/>
    <property type="evidence" value="ECO:0007669"/>
    <property type="project" value="TreeGrafter"/>
</dbReference>
<evidence type="ECO:0000256" key="1">
    <source>
        <dbReference type="ARBA" id="ARBA00000316"/>
    </source>
</evidence>
<dbReference type="InterPro" id="IPR000821">
    <property type="entry name" value="Ala_racemase"/>
</dbReference>
<dbReference type="Pfam" id="PF01168">
    <property type="entry name" value="Ala_racemase_N"/>
    <property type="match status" value="1"/>
</dbReference>
<dbReference type="PANTHER" id="PTHR30511">
    <property type="entry name" value="ALANINE RACEMASE"/>
    <property type="match status" value="1"/>
</dbReference>
<dbReference type="UniPathway" id="UPA00042">
    <property type="reaction ID" value="UER00497"/>
</dbReference>
<evidence type="ECO:0000256" key="7">
    <source>
        <dbReference type="PIRSR" id="PIRSR600821-52"/>
    </source>
</evidence>
<dbReference type="CDD" id="cd00430">
    <property type="entry name" value="PLPDE_III_AR"/>
    <property type="match status" value="1"/>
</dbReference>